<dbReference type="SUPFAM" id="SSF52540">
    <property type="entry name" value="P-loop containing nucleoside triphosphate hydrolases"/>
    <property type="match status" value="1"/>
</dbReference>
<feature type="compositionally biased region" description="Polar residues" evidence="6">
    <location>
        <begin position="102"/>
        <end position="114"/>
    </location>
</feature>
<dbReference type="Pfam" id="PF13469">
    <property type="entry name" value="Sulfotransfer_3"/>
    <property type="match status" value="1"/>
</dbReference>
<keyword evidence="7" id="KW-1133">Transmembrane helix</keyword>
<keyword evidence="7" id="KW-0812">Transmembrane</keyword>
<feature type="region of interest" description="Disordered" evidence="6">
    <location>
        <begin position="1"/>
        <end position="24"/>
    </location>
</feature>
<evidence type="ECO:0000256" key="5">
    <source>
        <dbReference type="PROSITE-ProRule" id="PRU00339"/>
    </source>
</evidence>
<evidence type="ECO:0000256" key="2">
    <source>
        <dbReference type="ARBA" id="ARBA00013262"/>
    </source>
</evidence>
<feature type="compositionally biased region" description="Low complexity" evidence="6">
    <location>
        <begin position="128"/>
        <end position="147"/>
    </location>
</feature>
<dbReference type="GO" id="GO:0005794">
    <property type="term" value="C:Golgi apparatus"/>
    <property type="evidence" value="ECO:0007669"/>
    <property type="project" value="TreeGrafter"/>
</dbReference>
<dbReference type="EMBL" id="BDSP01000102">
    <property type="protein sequence ID" value="GAX16213.1"/>
    <property type="molecule type" value="Genomic_DNA"/>
</dbReference>
<dbReference type="PANTHER" id="PTHR12788:SF10">
    <property type="entry name" value="PROTEIN-TYROSINE SULFOTRANSFERASE"/>
    <property type="match status" value="1"/>
</dbReference>
<organism evidence="8 9">
    <name type="scientific">Fistulifera solaris</name>
    <name type="common">Oleaginous diatom</name>
    <dbReference type="NCBI Taxonomy" id="1519565"/>
    <lineage>
        <taxon>Eukaryota</taxon>
        <taxon>Sar</taxon>
        <taxon>Stramenopiles</taxon>
        <taxon>Ochrophyta</taxon>
        <taxon>Bacillariophyta</taxon>
        <taxon>Bacillariophyceae</taxon>
        <taxon>Bacillariophycidae</taxon>
        <taxon>Naviculales</taxon>
        <taxon>Naviculaceae</taxon>
        <taxon>Fistulifera</taxon>
    </lineage>
</organism>
<protein>
    <recommendedName>
        <fullName evidence="2">protein-tyrosine sulfotransferase</fullName>
        <ecNumber evidence="2">2.8.2.20</ecNumber>
    </recommendedName>
</protein>
<comment type="similarity">
    <text evidence="1">Belongs to the protein sulfotransferase family.</text>
</comment>
<dbReference type="PANTHER" id="PTHR12788">
    <property type="entry name" value="PROTEIN-TYROSINE SULFOTRANSFERASE 2"/>
    <property type="match status" value="1"/>
</dbReference>
<comment type="catalytic activity">
    <reaction evidence="4">
        <text>L-tyrosyl-[protein] + 3'-phosphoadenylyl sulfate = O-sulfo-L-tyrosine-[protein] + adenosine 3',5'-bisphosphate + H(+)</text>
        <dbReference type="Rhea" id="RHEA:16801"/>
        <dbReference type="Rhea" id="RHEA-COMP:10136"/>
        <dbReference type="Rhea" id="RHEA-COMP:11688"/>
        <dbReference type="ChEBI" id="CHEBI:15378"/>
        <dbReference type="ChEBI" id="CHEBI:46858"/>
        <dbReference type="ChEBI" id="CHEBI:58339"/>
        <dbReference type="ChEBI" id="CHEBI:58343"/>
        <dbReference type="ChEBI" id="CHEBI:65286"/>
        <dbReference type="EC" id="2.8.2.20"/>
    </reaction>
</comment>
<sequence length="736" mass="83395">MGSEEKEATTADAQPIETGDNNDDEPSMTVSLFVFLVIPVLLFSLFSRLTVDTAVKPIELKGYEPLEFERRKPAGWQRRPIQDNLSAPPPAPIPLESAPSSWPTDYQNVLSTIQSRRRRIEMDSESVAPQRRPSESESSSANTNSQTNTDKRTARRRGGADDDARLRLIDQINALKEVYKSKPDDLFAALDFADAMRFYELRYHEGGTYEKKTIQMFEKIVEMALERKREALLNNQSTKKSNNPSVNSVKDEISLNNRDKSIDGLLCAIYTAQGKVYFMANMFERAVESYSSCLEIEPGYLDAVNSRGSALLILGRYSDAARDLVQVTREDDTLGFSDSYQGLARILQTQEEAVIGGWGTLVEPVENLLPKLEGQFASAPAHSKPAYAAVLTRLHHSMFLYHDAKTKDASTAFEHLRTAYKHKMSILPPWQKGSELARIRQTKNIFTSGFWPSYVGSESRIPIFIVGFVRSGSTLLERVLDSHPRIAGTGENSVFNGRLPEIRNEIVRVSMESPEILGDVTRDLADKVVLEMKERWDALKEANGVEDADNEPARFVDKMLTNYNNIGFIQMLYPHALILHVVREPMDTLFSAYKHEFPSGTLDYTCDFESLAELYRAYREIMEHWDKVLPGRVTHIRYEDMVIDMPGVAKKIIEAAELPWNETVLDFHKKKHAVNTLSTTQVRKGLYKDGMKSWKRYEKQLKPLADMIGTLVEYDLATNLKGYTPADQKLQNDAFQ</sequence>
<evidence type="ECO:0000256" key="3">
    <source>
        <dbReference type="ARBA" id="ARBA00022679"/>
    </source>
</evidence>
<feature type="repeat" description="TPR" evidence="5">
    <location>
        <begin position="267"/>
        <end position="300"/>
    </location>
</feature>
<keyword evidence="3" id="KW-0808">Transferase</keyword>
<proteinExistence type="inferred from homology"/>
<comment type="caution">
    <text evidence="8">The sequence shown here is derived from an EMBL/GenBank/DDBJ whole genome shotgun (WGS) entry which is preliminary data.</text>
</comment>
<name>A0A1Z5JQB1_FISSO</name>
<feature type="region of interest" description="Disordered" evidence="6">
    <location>
        <begin position="74"/>
        <end position="160"/>
    </location>
</feature>
<dbReference type="InterPro" id="IPR019734">
    <property type="entry name" value="TPR_rpt"/>
</dbReference>
<dbReference type="GO" id="GO:0008476">
    <property type="term" value="F:protein-tyrosine sulfotransferase activity"/>
    <property type="evidence" value="ECO:0007669"/>
    <property type="project" value="UniProtKB-EC"/>
</dbReference>
<dbReference type="InterPro" id="IPR027417">
    <property type="entry name" value="P-loop_NTPase"/>
</dbReference>
<dbReference type="AlphaFoldDB" id="A0A1Z5JQB1"/>
<dbReference type="Gene3D" id="3.40.50.300">
    <property type="entry name" value="P-loop containing nucleotide triphosphate hydrolases"/>
    <property type="match status" value="1"/>
</dbReference>
<evidence type="ECO:0000256" key="1">
    <source>
        <dbReference type="ARBA" id="ARBA00009988"/>
    </source>
</evidence>
<feature type="transmembrane region" description="Helical" evidence="7">
    <location>
        <begin position="30"/>
        <end position="51"/>
    </location>
</feature>
<keyword evidence="5" id="KW-0802">TPR repeat</keyword>
<dbReference type="SMART" id="SM00028">
    <property type="entry name" value="TPR"/>
    <property type="match status" value="2"/>
</dbReference>
<evidence type="ECO:0000256" key="4">
    <source>
        <dbReference type="ARBA" id="ARBA00048460"/>
    </source>
</evidence>
<dbReference type="InterPro" id="IPR026634">
    <property type="entry name" value="TPST-like"/>
</dbReference>
<dbReference type="Proteomes" id="UP000198406">
    <property type="component" value="Unassembled WGS sequence"/>
</dbReference>
<evidence type="ECO:0000256" key="7">
    <source>
        <dbReference type="SAM" id="Phobius"/>
    </source>
</evidence>
<evidence type="ECO:0000313" key="9">
    <source>
        <dbReference type="Proteomes" id="UP000198406"/>
    </source>
</evidence>
<evidence type="ECO:0000256" key="6">
    <source>
        <dbReference type="SAM" id="MobiDB-lite"/>
    </source>
</evidence>
<dbReference type="InParanoid" id="A0A1Z5JQB1"/>
<dbReference type="PROSITE" id="PS50005">
    <property type="entry name" value="TPR"/>
    <property type="match status" value="1"/>
</dbReference>
<dbReference type="EC" id="2.8.2.20" evidence="2"/>
<gene>
    <name evidence="8" type="ORF">FisN_3Hh305</name>
</gene>
<keyword evidence="7" id="KW-0472">Membrane</keyword>
<dbReference type="Gene3D" id="1.25.40.10">
    <property type="entry name" value="Tetratricopeptide repeat domain"/>
    <property type="match status" value="1"/>
</dbReference>
<keyword evidence="9" id="KW-1185">Reference proteome</keyword>
<dbReference type="OrthoDB" id="545675at2759"/>
<evidence type="ECO:0000313" key="8">
    <source>
        <dbReference type="EMBL" id="GAX16213.1"/>
    </source>
</evidence>
<dbReference type="SUPFAM" id="SSF48452">
    <property type="entry name" value="TPR-like"/>
    <property type="match status" value="1"/>
</dbReference>
<reference evidence="8 9" key="1">
    <citation type="journal article" date="2015" name="Plant Cell">
        <title>Oil accumulation by the oleaginous diatom Fistulifera solaris as revealed by the genome and transcriptome.</title>
        <authorList>
            <person name="Tanaka T."/>
            <person name="Maeda Y."/>
            <person name="Veluchamy A."/>
            <person name="Tanaka M."/>
            <person name="Abida H."/>
            <person name="Marechal E."/>
            <person name="Bowler C."/>
            <person name="Muto M."/>
            <person name="Sunaga Y."/>
            <person name="Tanaka M."/>
            <person name="Yoshino T."/>
            <person name="Taniguchi T."/>
            <person name="Fukuda Y."/>
            <person name="Nemoto M."/>
            <person name="Matsumoto M."/>
            <person name="Wong P.S."/>
            <person name="Aburatani S."/>
            <person name="Fujibuchi W."/>
        </authorList>
    </citation>
    <scope>NUCLEOTIDE SEQUENCE [LARGE SCALE GENOMIC DNA]</scope>
    <source>
        <strain evidence="8 9">JPCC DA0580</strain>
    </source>
</reference>
<dbReference type="InterPro" id="IPR011990">
    <property type="entry name" value="TPR-like_helical_dom_sf"/>
</dbReference>
<accession>A0A1Z5JQB1</accession>